<dbReference type="EMBL" id="LN483249">
    <property type="protein sequence ID" value="CDZ97832.1"/>
    <property type="molecule type" value="Genomic_DNA"/>
</dbReference>
<feature type="domain" description="Amidase" evidence="1">
    <location>
        <begin position="94"/>
        <end position="481"/>
    </location>
</feature>
<protein>
    <submittedName>
        <fullName evidence="2">Amidases</fullName>
    </submittedName>
</protein>
<dbReference type="PANTHER" id="PTHR42678:SF34">
    <property type="entry name" value="OS04G0183300 PROTEIN"/>
    <property type="match status" value="1"/>
</dbReference>
<proteinExistence type="predicted"/>
<reference evidence="2" key="1">
    <citation type="submission" date="2014-08" db="EMBL/GenBank/DDBJ databases">
        <authorList>
            <person name="Sharma Rahul"/>
            <person name="Thines Marco"/>
        </authorList>
    </citation>
    <scope>NUCLEOTIDE SEQUENCE</scope>
</reference>
<sequence>MCCLKQPRAKEAELSTVAFATPFVFDSDLKPVDLSLSSDNFPIYLLEIDIYGLNQALSNGSITSFSLVNSYMSSISQNNHQGLLLRALIETAPINSVLSIAQKLDDERANGTVRSSLHGIPIILKDNIATDIELGMNTTAGSYALLGSPVPRDSHVSMKLRAAGAIILGKANLSEFANFKGNITNGWSARGGQTQSAYVVGGFAAGGDPCGSSSGSAVGVSAGWAASSLGSETDGSIVCPSNRAALFGIKPSVGLVSRAGVVPISSTQDTTGPIAKSTYDAALLLETIAGFDERDNATYAAINYTLTNYTQYAFAPYNNFSAYRIGVPRKVFFNETLSGNPPEINEVLEAALLKMTDLGAFIQDPADLPSADELTTSRNETIVLQTDFKVDLGTYLMGLNGTGPKTLEDVINFNDANADLEFAPGECCQVTLIASVQTTGKSNPAYIAALASDQEIGGTRGIDAVLDEYGLDALVLPTEGYASSPAAIVGYPIGTVPLGYLNSTGQPFGMAIIVKKWNEPTLIGIMAAFEAAFAKRRVPEQLQ</sequence>
<dbReference type="SUPFAM" id="SSF75304">
    <property type="entry name" value="Amidase signature (AS) enzymes"/>
    <property type="match status" value="1"/>
</dbReference>
<evidence type="ECO:0000259" key="1">
    <source>
        <dbReference type="Pfam" id="PF01425"/>
    </source>
</evidence>
<evidence type="ECO:0000313" key="2">
    <source>
        <dbReference type="EMBL" id="CDZ97832.1"/>
    </source>
</evidence>
<dbReference type="InterPro" id="IPR036928">
    <property type="entry name" value="AS_sf"/>
</dbReference>
<accession>A0A0F7SLG7</accession>
<organism evidence="2">
    <name type="scientific">Phaffia rhodozyma</name>
    <name type="common">Yeast</name>
    <name type="synonym">Xanthophyllomyces dendrorhous</name>
    <dbReference type="NCBI Taxonomy" id="264483"/>
    <lineage>
        <taxon>Eukaryota</taxon>
        <taxon>Fungi</taxon>
        <taxon>Dikarya</taxon>
        <taxon>Basidiomycota</taxon>
        <taxon>Agaricomycotina</taxon>
        <taxon>Tremellomycetes</taxon>
        <taxon>Cystofilobasidiales</taxon>
        <taxon>Mrakiaceae</taxon>
        <taxon>Phaffia</taxon>
    </lineage>
</organism>
<dbReference type="PANTHER" id="PTHR42678">
    <property type="entry name" value="AMIDASE"/>
    <property type="match status" value="1"/>
</dbReference>
<name>A0A0F7SLG7_PHARH</name>
<dbReference type="Gene3D" id="3.90.1300.10">
    <property type="entry name" value="Amidase signature (AS) domain"/>
    <property type="match status" value="1"/>
</dbReference>
<dbReference type="AlphaFoldDB" id="A0A0F7SLG7"/>
<dbReference type="Pfam" id="PF01425">
    <property type="entry name" value="Amidase"/>
    <property type="match status" value="1"/>
</dbReference>
<dbReference type="InterPro" id="IPR023631">
    <property type="entry name" value="Amidase_dom"/>
</dbReference>